<feature type="compositionally biased region" description="Basic and acidic residues" evidence="1">
    <location>
        <begin position="723"/>
        <end position="739"/>
    </location>
</feature>
<feature type="compositionally biased region" description="Polar residues" evidence="1">
    <location>
        <begin position="171"/>
        <end position="180"/>
    </location>
</feature>
<feature type="compositionally biased region" description="Polar residues" evidence="1">
    <location>
        <begin position="750"/>
        <end position="759"/>
    </location>
</feature>
<name>A0A8H3I606_9AGAM</name>
<comment type="caution">
    <text evidence="2">The sequence shown here is derived from an EMBL/GenBank/DDBJ whole genome shotgun (WGS) entry which is preliminary data.</text>
</comment>
<evidence type="ECO:0000313" key="3">
    <source>
        <dbReference type="Proteomes" id="UP000663827"/>
    </source>
</evidence>
<feature type="region of interest" description="Disordered" evidence="1">
    <location>
        <begin position="153"/>
        <end position="560"/>
    </location>
</feature>
<accession>A0A8H3I606</accession>
<dbReference type="Proteomes" id="UP000663827">
    <property type="component" value="Unassembled WGS sequence"/>
</dbReference>
<feature type="compositionally biased region" description="Pro residues" evidence="1">
    <location>
        <begin position="332"/>
        <end position="342"/>
    </location>
</feature>
<feature type="compositionally biased region" description="Basic and acidic residues" evidence="1">
    <location>
        <begin position="202"/>
        <end position="218"/>
    </location>
</feature>
<feature type="non-terminal residue" evidence="2">
    <location>
        <position position="1"/>
    </location>
</feature>
<feature type="region of interest" description="Disordered" evidence="1">
    <location>
        <begin position="861"/>
        <end position="882"/>
    </location>
</feature>
<gene>
    <name evidence="2" type="ORF">RDB_LOCUS178372</name>
</gene>
<feature type="compositionally biased region" description="Polar residues" evidence="1">
    <location>
        <begin position="273"/>
        <end position="285"/>
    </location>
</feature>
<feature type="compositionally biased region" description="Polar residues" evidence="1">
    <location>
        <begin position="867"/>
        <end position="879"/>
    </location>
</feature>
<feature type="compositionally biased region" description="Polar residues" evidence="1">
    <location>
        <begin position="189"/>
        <end position="200"/>
    </location>
</feature>
<feature type="compositionally biased region" description="Basic and acidic residues" evidence="1">
    <location>
        <begin position="361"/>
        <end position="373"/>
    </location>
</feature>
<dbReference type="AlphaFoldDB" id="A0A8H3I606"/>
<feature type="region of interest" description="Disordered" evidence="1">
    <location>
        <begin position="896"/>
        <end position="952"/>
    </location>
</feature>
<evidence type="ECO:0000256" key="1">
    <source>
        <dbReference type="SAM" id="MobiDB-lite"/>
    </source>
</evidence>
<dbReference type="EMBL" id="CAJNJQ010006355">
    <property type="protein sequence ID" value="CAE7227440.1"/>
    <property type="molecule type" value="Genomic_DNA"/>
</dbReference>
<proteinExistence type="predicted"/>
<feature type="compositionally biased region" description="Polar residues" evidence="1">
    <location>
        <begin position="685"/>
        <end position="696"/>
    </location>
</feature>
<feature type="compositionally biased region" description="Basic and acidic residues" evidence="1">
    <location>
        <begin position="452"/>
        <end position="463"/>
    </location>
</feature>
<organism evidence="2 3">
    <name type="scientific">Rhizoctonia solani</name>
    <dbReference type="NCBI Taxonomy" id="456999"/>
    <lineage>
        <taxon>Eukaryota</taxon>
        <taxon>Fungi</taxon>
        <taxon>Dikarya</taxon>
        <taxon>Basidiomycota</taxon>
        <taxon>Agaricomycotina</taxon>
        <taxon>Agaricomycetes</taxon>
        <taxon>Cantharellales</taxon>
        <taxon>Ceratobasidiaceae</taxon>
        <taxon>Rhizoctonia</taxon>
    </lineage>
</organism>
<feature type="compositionally biased region" description="Low complexity" evidence="1">
    <location>
        <begin position="219"/>
        <end position="232"/>
    </location>
</feature>
<feature type="compositionally biased region" description="Polar residues" evidence="1">
    <location>
        <begin position="896"/>
        <end position="905"/>
    </location>
</feature>
<feature type="region of interest" description="Disordered" evidence="1">
    <location>
        <begin position="809"/>
        <end position="830"/>
    </location>
</feature>
<reference evidence="2" key="1">
    <citation type="submission" date="2021-01" db="EMBL/GenBank/DDBJ databases">
        <authorList>
            <person name="Kaushik A."/>
        </authorList>
    </citation>
    <scope>NUCLEOTIDE SEQUENCE</scope>
    <source>
        <strain evidence="2">AG5</strain>
    </source>
</reference>
<protein>
    <submittedName>
        <fullName evidence="2">Uncharacterized protein</fullName>
    </submittedName>
</protein>
<sequence length="1022" mass="109430">MPPSNVVILDHKNLCIVFCDKNAENDVLVVATEAVKSVELIPQGISRIIVELVVAEPPLISSSREELAIPDSHIPGSPLKIRLSIASSDIIGLEAALAARDLSRVLRDDNALTRHSSLASLKISNAVFSVPLGKNTNPSNEQAEDMIRKYVNLPSSRDGSSPPPVERNKATTRSAPSKSLPSGAPIVPTTKNKLVASPQTKKPRDEPSVTPHPADEPTSRPSVSTPVVTTPVKPAGPAKTRNKRTAAEKSQKAIKLAALAELDDSELTDTDPGTPSEQPGKQTVVKTPAEVVPALPTPPRTRARNLQTKPVTKTLVPATPPANDIPQASSPPNVPSPSPSPKPSKKRKLAEDDPFGFPPLKPERPTKQKKIEDTNVPSNSQHIQPRDTAATRAKAKYGAISKRMRASSPIESIHSADTDGEDSPQKKAPTATKGKKGKGAQVKTVAATEVQPRSKNDKPEAPKRQTRAGVANAKSKPIAETTGITENKAPKSSAALATQTKAIETSEPIKKRGRPPKNKSTQQPIKLPEPPSKEADPIEQTSSQLAPCDTPGDTEPICIDEADTNEPAATTITPETTVVTQEEAPEGDDLLERLSQAAKKALKLPIVVDHRPTMGFHRSQSPVKTPEIEMEQKQAIADTLEAPAQGLDTLSPEGISHQTRNMTPELVDTLGTQATQPLGAGLEKSSGSTNASTATPTERPDAPESGIPKPKGPRADQTPTELRIPKDGGRNETHMDSIRAKKPAPASARLTRNTANKATHQPDPKPTTGGTRTEALTPQEPKIVASLENLDHLRPVRITERIQSETTQVIEAHTPVRQVQTPPAKDTRRIKFPPVFISADSDVEMEPSQEPALPQAKVESIRRLSVPTPTTRPGVNSQLYPAPSAKIKHAAVTRVLSNASTQPSPKSALASPQRRKLANGTRPSVSFLEPPAPLSRRGSSSSSNEGTQNQRAYRCDRKNLREGHSAHTADVILQITDVMTEIQEVVALNLGGKIQTINAEARSARVELTKSIIEELDNMKAE</sequence>
<evidence type="ECO:0000313" key="2">
    <source>
        <dbReference type="EMBL" id="CAE7227440.1"/>
    </source>
</evidence>
<feature type="region of interest" description="Disordered" evidence="1">
    <location>
        <begin position="646"/>
        <end position="779"/>
    </location>
</feature>